<accession>A0A0F9NA33</accession>
<reference evidence="1" key="1">
    <citation type="journal article" date="2015" name="Nature">
        <title>Complex archaea that bridge the gap between prokaryotes and eukaryotes.</title>
        <authorList>
            <person name="Spang A."/>
            <person name="Saw J.H."/>
            <person name="Jorgensen S.L."/>
            <person name="Zaremba-Niedzwiedzka K."/>
            <person name="Martijn J."/>
            <person name="Lind A.E."/>
            <person name="van Eijk R."/>
            <person name="Schleper C."/>
            <person name="Guy L."/>
            <person name="Ettema T.J."/>
        </authorList>
    </citation>
    <scope>NUCLEOTIDE SEQUENCE</scope>
</reference>
<organism evidence="1">
    <name type="scientific">marine sediment metagenome</name>
    <dbReference type="NCBI Taxonomy" id="412755"/>
    <lineage>
        <taxon>unclassified sequences</taxon>
        <taxon>metagenomes</taxon>
        <taxon>ecological metagenomes</taxon>
    </lineage>
</organism>
<evidence type="ECO:0000313" key="1">
    <source>
        <dbReference type="EMBL" id="KKN14819.1"/>
    </source>
</evidence>
<protein>
    <submittedName>
        <fullName evidence="1">Uncharacterized protein</fullName>
    </submittedName>
</protein>
<dbReference type="AlphaFoldDB" id="A0A0F9NA33"/>
<dbReference type="EMBL" id="LAZR01003779">
    <property type="protein sequence ID" value="KKN14819.1"/>
    <property type="molecule type" value="Genomic_DNA"/>
</dbReference>
<proteinExistence type="predicted"/>
<name>A0A0F9NA33_9ZZZZ</name>
<comment type="caution">
    <text evidence="1">The sequence shown here is derived from an EMBL/GenBank/DDBJ whole genome shotgun (WGS) entry which is preliminary data.</text>
</comment>
<gene>
    <name evidence="1" type="ORF">LCGC14_0992280</name>
</gene>
<sequence length="67" mass="7864">MGEKLEQFKQRVHDRKHPPVPVAVFKATWAWTCPHCVAVHWTDERIMSTELICQRCDKVSIGYPFPK</sequence>